<feature type="compositionally biased region" description="Polar residues" evidence="1">
    <location>
        <begin position="241"/>
        <end position="251"/>
    </location>
</feature>
<feature type="compositionally biased region" description="Polar residues" evidence="1">
    <location>
        <begin position="177"/>
        <end position="189"/>
    </location>
</feature>
<dbReference type="Proteomes" id="UP001305779">
    <property type="component" value="Unassembled WGS sequence"/>
</dbReference>
<reference evidence="2 3" key="1">
    <citation type="journal article" date="2023" name="G3 (Bethesda)">
        <title>A chromosome-level genome assembly of Zasmidium syzygii isolated from banana leaves.</title>
        <authorList>
            <person name="van Westerhoven A.C."/>
            <person name="Mehrabi R."/>
            <person name="Talebi R."/>
            <person name="Steentjes M.B.F."/>
            <person name="Corcolon B."/>
            <person name="Chong P.A."/>
            <person name="Kema G.H.J."/>
            <person name="Seidl M.F."/>
        </authorList>
    </citation>
    <scope>NUCLEOTIDE SEQUENCE [LARGE SCALE GENOMIC DNA]</scope>
    <source>
        <strain evidence="2 3">P124</strain>
    </source>
</reference>
<gene>
    <name evidence="2" type="ORF">PRZ48_009421</name>
</gene>
<keyword evidence="3" id="KW-1185">Reference proteome</keyword>
<evidence type="ECO:0000313" key="3">
    <source>
        <dbReference type="Proteomes" id="UP001305779"/>
    </source>
</evidence>
<sequence length="625" mass="69347">MVLNALLSEAFLAVLRKWDEYVGDFNTVEKQDAFLRDVLATHDLRYKPTNSKELVQHNADSLYKAISGSVCRNLKAPKDSKYRSYLDCFLQQGSDCIKPDYLRAIGYEAATTASSAQASSSRPDAVPPLQDDSDDDDRPLGRKRKFPAHSDFQEARKRAKIVNLTESENGDSVGHNEISTTSSPVQTGRNKGGKKRGVEAIFDDDEDFAGPPQKQQKLGEETEADRSRGFPSGHSIHEASSGGSQDKSSVDSGRIHGAHDGVQGARQEAAARHHQDPGAKVSSSDDPRNHFQQDASTAQSSSGKGKARGNEADDRFRDEIYQASGDLQTPFAISSGLPFALLAEDFEQQVNRLESLVDNVVIFFLRDLEMGTMGTNNAANIVARPCPALEELYKKVFGPRWEEYTSKLLSSYDLHKFNLLKGLVSAFLVNKVFIASKLPWRSPLEIFDDPAMSSVKKYLGDLVNERNADFARIIREASMRQVRDQEFQDTTIAGEASILAFELLHALHEQMVYLGSKRCTTEGWYDRLKENLTKVCKQALKLHAMTTASSDEYSIIWPIGKAPFDGKTMQTTVGTMPEDGVRNYFPVFPGWNCDPALEMYGRLALAKATVTTDVSKPRGIYNNIM</sequence>
<feature type="compositionally biased region" description="Basic and acidic residues" evidence="1">
    <location>
        <begin position="217"/>
        <end position="228"/>
    </location>
</feature>
<feature type="compositionally biased region" description="Polar residues" evidence="1">
    <location>
        <begin position="292"/>
        <end position="303"/>
    </location>
</feature>
<evidence type="ECO:0000313" key="2">
    <source>
        <dbReference type="EMBL" id="KAK4498911.1"/>
    </source>
</evidence>
<name>A0ABR0ECC3_ZASCE</name>
<proteinExistence type="predicted"/>
<feature type="compositionally biased region" description="Basic and acidic residues" evidence="1">
    <location>
        <begin position="269"/>
        <end position="291"/>
    </location>
</feature>
<accession>A0ABR0ECC3</accession>
<evidence type="ECO:0000256" key="1">
    <source>
        <dbReference type="SAM" id="MobiDB-lite"/>
    </source>
</evidence>
<feature type="compositionally biased region" description="Low complexity" evidence="1">
    <location>
        <begin position="112"/>
        <end position="121"/>
    </location>
</feature>
<organism evidence="2 3">
    <name type="scientific">Zasmidium cellare</name>
    <name type="common">Wine cellar mold</name>
    <name type="synonym">Racodium cellare</name>
    <dbReference type="NCBI Taxonomy" id="395010"/>
    <lineage>
        <taxon>Eukaryota</taxon>
        <taxon>Fungi</taxon>
        <taxon>Dikarya</taxon>
        <taxon>Ascomycota</taxon>
        <taxon>Pezizomycotina</taxon>
        <taxon>Dothideomycetes</taxon>
        <taxon>Dothideomycetidae</taxon>
        <taxon>Mycosphaerellales</taxon>
        <taxon>Mycosphaerellaceae</taxon>
        <taxon>Zasmidium</taxon>
    </lineage>
</organism>
<dbReference type="EMBL" id="JAXOVC010000007">
    <property type="protein sequence ID" value="KAK4498911.1"/>
    <property type="molecule type" value="Genomic_DNA"/>
</dbReference>
<comment type="caution">
    <text evidence="2">The sequence shown here is derived from an EMBL/GenBank/DDBJ whole genome shotgun (WGS) entry which is preliminary data.</text>
</comment>
<feature type="region of interest" description="Disordered" evidence="1">
    <location>
        <begin position="112"/>
        <end position="313"/>
    </location>
</feature>
<protein>
    <submittedName>
        <fullName evidence="2">Uncharacterized protein</fullName>
    </submittedName>
</protein>